<sequence>MSAARFREAHVGGCTEATLETRADGTQVLRSTEALGWHPENLGDLLAQWATEVPERTFAARRAARPDGTRGDWVRISYAQMLQRARALGQAFVDLGLSPERPIAILSDNDLEHLSIMMGAMWAGVPFVSVSSAYSLISTDFGKLRHILGTVTPGLVYASDARFARAIQTVVAADATVVLGEGQIEGRATRSFAELLATAPGAGIDAAHAAITPETILKFLFTSGSTKTPKGVITTHRMLCANQQMLRQCMAFLADEPPVLVDWLPWSHTFGGNHNLGIVLYNGGTLYIDDGKPTPRGIAETIRNLREIAPTVYFNVPKGLEEIARAMDGDAQLRQTFFSKVQAIMFAAAGLSQAVWDALDAHAEATVGERIRILTGLGMTETAPSCTFVVGTHARSGYIGLPCPGVEVKLVPNAQDSGKTEVRFRGPNVMPGYWREPEKTAEAFDEEGFYCTGDAVKLVDPDDLRLGLLFDGRIAEDFKLSTGTFVSVGPLRAKAIAYGHPCVQDVVVTGLNRDEMGMMVFPRLADCQALAESAGLAPGAGPAEVLHHPAVRGFFQALCNRLAAEGTGSANRVARLHVLVEPPSIDHGEITDKSSINQRAVLTHRASLVEAMYEGPTADPYLILPVKG</sequence>
<dbReference type="RefSeq" id="WP_251970916.1">
    <property type="nucleotide sequence ID" value="NZ_AP025730.1"/>
</dbReference>
<dbReference type="InterPro" id="IPR042099">
    <property type="entry name" value="ANL_N_sf"/>
</dbReference>
<reference evidence="2" key="1">
    <citation type="submission" date="2022-04" db="EMBL/GenBank/DDBJ databases">
        <title>Whole genome sequence of Sphaerotilus sp. FB-5.</title>
        <authorList>
            <person name="Takeda M."/>
            <person name="Narihara S."/>
            <person name="Akimoto M."/>
            <person name="Akimoto R."/>
            <person name="Nishiyashiki S."/>
            <person name="Murakami T."/>
        </authorList>
    </citation>
    <scope>NUCLEOTIDE SEQUENCE</scope>
    <source>
        <strain evidence="2">FB-5</strain>
    </source>
</reference>
<dbReference type="Pfam" id="PF00501">
    <property type="entry name" value="AMP-binding"/>
    <property type="match status" value="1"/>
</dbReference>
<name>A0ABN6PV22_9BURK</name>
<feature type="domain" description="AMP-dependent synthetase/ligase" evidence="1">
    <location>
        <begin position="49"/>
        <end position="434"/>
    </location>
</feature>
<dbReference type="SUPFAM" id="SSF56801">
    <property type="entry name" value="Acetyl-CoA synthetase-like"/>
    <property type="match status" value="1"/>
</dbReference>
<accession>A0ABN6PV22</accession>
<dbReference type="Gene3D" id="3.40.50.12780">
    <property type="entry name" value="N-terminal domain of ligase-like"/>
    <property type="match status" value="1"/>
</dbReference>
<dbReference type="InterPro" id="IPR000873">
    <property type="entry name" value="AMP-dep_synth/lig_dom"/>
</dbReference>
<dbReference type="EMBL" id="AP025730">
    <property type="protein sequence ID" value="BDI07750.1"/>
    <property type="molecule type" value="Genomic_DNA"/>
</dbReference>
<dbReference type="Proteomes" id="UP001057498">
    <property type="component" value="Chromosome"/>
</dbReference>
<keyword evidence="3" id="KW-1185">Reference proteome</keyword>
<dbReference type="PANTHER" id="PTHR24096">
    <property type="entry name" value="LONG-CHAIN-FATTY-ACID--COA LIGASE"/>
    <property type="match status" value="1"/>
</dbReference>
<gene>
    <name evidence="2" type="ORF">CATMQ487_47200</name>
</gene>
<dbReference type="PANTHER" id="PTHR24096:SF420">
    <property type="entry name" value="LONG-CHAIN-FATTY-ACID--COA LIGASE-RELATED"/>
    <property type="match status" value="1"/>
</dbReference>
<evidence type="ECO:0000259" key="1">
    <source>
        <dbReference type="Pfam" id="PF00501"/>
    </source>
</evidence>
<dbReference type="CDD" id="cd05921">
    <property type="entry name" value="FCS"/>
    <property type="match status" value="1"/>
</dbReference>
<evidence type="ECO:0000313" key="2">
    <source>
        <dbReference type="EMBL" id="BDI07750.1"/>
    </source>
</evidence>
<protein>
    <submittedName>
        <fullName evidence="2">Feruloyl-CoA synthase</fullName>
    </submittedName>
</protein>
<evidence type="ECO:0000313" key="3">
    <source>
        <dbReference type="Proteomes" id="UP001057498"/>
    </source>
</evidence>
<organism evidence="2 3">
    <name type="scientific">Sphaerotilus microaerophilus</name>
    <dbReference type="NCBI Taxonomy" id="2914710"/>
    <lineage>
        <taxon>Bacteria</taxon>
        <taxon>Pseudomonadati</taxon>
        <taxon>Pseudomonadota</taxon>
        <taxon>Betaproteobacteria</taxon>
        <taxon>Burkholderiales</taxon>
        <taxon>Sphaerotilaceae</taxon>
        <taxon>Sphaerotilus</taxon>
    </lineage>
</organism>
<proteinExistence type="predicted"/>